<evidence type="ECO:0000256" key="3">
    <source>
        <dbReference type="ARBA" id="ARBA00022692"/>
    </source>
</evidence>
<evidence type="ECO:0000256" key="1">
    <source>
        <dbReference type="ARBA" id="ARBA00004141"/>
    </source>
</evidence>
<comment type="caution">
    <text evidence="8">The sequence shown here is derived from an EMBL/GenBank/DDBJ whole genome shotgun (WGS) entry which is preliminary data.</text>
</comment>
<feature type="transmembrane region" description="Helical" evidence="6">
    <location>
        <begin position="129"/>
        <end position="148"/>
    </location>
</feature>
<organism evidence="8 9">
    <name type="scientific">Pelagovum pacificum</name>
    <dbReference type="NCBI Taxonomy" id="2588711"/>
    <lineage>
        <taxon>Bacteria</taxon>
        <taxon>Pseudomonadati</taxon>
        <taxon>Pseudomonadota</taxon>
        <taxon>Alphaproteobacteria</taxon>
        <taxon>Rhodobacterales</taxon>
        <taxon>Paracoccaceae</taxon>
        <taxon>Pelagovum</taxon>
    </lineage>
</organism>
<feature type="transmembrane region" description="Helical" evidence="6">
    <location>
        <begin position="40"/>
        <end position="61"/>
    </location>
</feature>
<dbReference type="Pfam" id="PF00892">
    <property type="entry name" value="EamA"/>
    <property type="match status" value="2"/>
</dbReference>
<dbReference type="RefSeq" id="WP_140197181.1">
    <property type="nucleotide sequence ID" value="NZ_CP065915.1"/>
</dbReference>
<dbReference type="Proteomes" id="UP000314011">
    <property type="component" value="Unassembled WGS sequence"/>
</dbReference>
<proteinExistence type="inferred from homology"/>
<evidence type="ECO:0000256" key="2">
    <source>
        <dbReference type="ARBA" id="ARBA00009853"/>
    </source>
</evidence>
<dbReference type="AlphaFoldDB" id="A0A5C5GA52"/>
<feature type="transmembrane region" description="Helical" evidence="6">
    <location>
        <begin position="180"/>
        <end position="200"/>
    </location>
</feature>
<protein>
    <submittedName>
        <fullName evidence="8">DMT family transporter</fullName>
    </submittedName>
</protein>
<gene>
    <name evidence="8" type="ORF">FHY64_17575</name>
</gene>
<dbReference type="SUPFAM" id="SSF103481">
    <property type="entry name" value="Multidrug resistance efflux transporter EmrE"/>
    <property type="match status" value="2"/>
</dbReference>
<sequence length="303" mass="33262">MTTLTSAHAGRAILTMCLGVILMVTSDAISKWLVERYHPLQILLLRCLIAAPMLATFITLTRGAHRLRSAKPLVHVLRGLLVVFAAWCFFLALKNLPLDTAVTIGFTAPMFIAAISGPLLKERVGRDRWLAILVGFAGVLVIVRPGAGVFGPEALWPVGAAFFYGLVLVAARFIDVRDDFLTMTFWMSVTPVVFCLPVLFVDWPEPEPLDWVLFPAVAVIATLGTALLSQAFRLAPAAVVAPFDYTALIWASLFGWLIWGTVPSIWTYLGAGVIVACGLYLMFTERRARRLEEMLPDPGRPLP</sequence>
<comment type="subcellular location">
    <subcellularLocation>
        <location evidence="1">Membrane</location>
        <topology evidence="1">Multi-pass membrane protein</topology>
    </subcellularLocation>
</comment>
<feature type="transmembrane region" description="Helical" evidence="6">
    <location>
        <begin position="212"/>
        <end position="232"/>
    </location>
</feature>
<feature type="domain" description="EamA" evidence="7">
    <location>
        <begin position="12"/>
        <end position="143"/>
    </location>
</feature>
<dbReference type="Gene3D" id="1.10.3730.20">
    <property type="match status" value="1"/>
</dbReference>
<comment type="similarity">
    <text evidence="2">Belongs to the drug/metabolite transporter (DMT) superfamily. 10 TMS drug/metabolite exporter (DME) (TC 2.A.7.3) family.</text>
</comment>
<dbReference type="EMBL" id="VFFF01000003">
    <property type="protein sequence ID" value="TNY30915.1"/>
    <property type="molecule type" value="Genomic_DNA"/>
</dbReference>
<dbReference type="GO" id="GO:0016020">
    <property type="term" value="C:membrane"/>
    <property type="evidence" value="ECO:0007669"/>
    <property type="project" value="UniProtKB-SubCell"/>
</dbReference>
<evidence type="ECO:0000259" key="7">
    <source>
        <dbReference type="Pfam" id="PF00892"/>
    </source>
</evidence>
<evidence type="ECO:0000313" key="9">
    <source>
        <dbReference type="Proteomes" id="UP000314011"/>
    </source>
</evidence>
<dbReference type="PANTHER" id="PTHR22911:SF6">
    <property type="entry name" value="SOLUTE CARRIER FAMILY 35 MEMBER G1"/>
    <property type="match status" value="1"/>
</dbReference>
<feature type="transmembrane region" description="Helical" evidence="6">
    <location>
        <begin position="12"/>
        <end position="34"/>
    </location>
</feature>
<dbReference type="InterPro" id="IPR037185">
    <property type="entry name" value="EmrE-like"/>
</dbReference>
<evidence type="ECO:0000313" key="8">
    <source>
        <dbReference type="EMBL" id="TNY30915.1"/>
    </source>
</evidence>
<accession>A0A5C5GA52</accession>
<dbReference type="InterPro" id="IPR000620">
    <property type="entry name" value="EamA_dom"/>
</dbReference>
<feature type="domain" description="EamA" evidence="7">
    <location>
        <begin position="154"/>
        <end position="283"/>
    </location>
</feature>
<feature type="transmembrane region" description="Helical" evidence="6">
    <location>
        <begin position="98"/>
        <end position="117"/>
    </location>
</feature>
<name>A0A5C5GA52_9RHOB</name>
<keyword evidence="5 6" id="KW-0472">Membrane</keyword>
<reference evidence="8 9" key="1">
    <citation type="submission" date="2019-06" db="EMBL/GenBank/DDBJ databases">
        <title>Genome of new Rhodobacteraceae sp. SM1903.</title>
        <authorList>
            <person name="Ren X."/>
        </authorList>
    </citation>
    <scope>NUCLEOTIDE SEQUENCE [LARGE SCALE GENOMIC DNA]</scope>
    <source>
        <strain evidence="8 9">SM1903</strain>
    </source>
</reference>
<feature type="transmembrane region" description="Helical" evidence="6">
    <location>
        <begin position="73"/>
        <end position="92"/>
    </location>
</feature>
<feature type="transmembrane region" description="Helical" evidence="6">
    <location>
        <begin position="239"/>
        <end position="259"/>
    </location>
</feature>
<keyword evidence="9" id="KW-1185">Reference proteome</keyword>
<evidence type="ECO:0000256" key="5">
    <source>
        <dbReference type="ARBA" id="ARBA00023136"/>
    </source>
</evidence>
<dbReference type="PANTHER" id="PTHR22911">
    <property type="entry name" value="ACYL-MALONYL CONDENSING ENZYME-RELATED"/>
    <property type="match status" value="1"/>
</dbReference>
<evidence type="ECO:0000256" key="6">
    <source>
        <dbReference type="SAM" id="Phobius"/>
    </source>
</evidence>
<evidence type="ECO:0000256" key="4">
    <source>
        <dbReference type="ARBA" id="ARBA00022989"/>
    </source>
</evidence>
<keyword evidence="3 6" id="KW-0812">Transmembrane</keyword>
<feature type="transmembrane region" description="Helical" evidence="6">
    <location>
        <begin position="265"/>
        <end position="283"/>
    </location>
</feature>
<feature type="transmembrane region" description="Helical" evidence="6">
    <location>
        <begin position="154"/>
        <end position="173"/>
    </location>
</feature>
<keyword evidence="4 6" id="KW-1133">Transmembrane helix</keyword>
<dbReference type="OrthoDB" id="9812899at2"/>